<reference evidence="3" key="1">
    <citation type="submission" date="2025-08" db="UniProtKB">
        <authorList>
            <consortium name="RefSeq"/>
        </authorList>
    </citation>
    <scope>IDENTIFICATION</scope>
</reference>
<evidence type="ECO:0000313" key="2">
    <source>
        <dbReference type="Proteomes" id="UP000515204"/>
    </source>
</evidence>
<feature type="compositionally biased region" description="Polar residues" evidence="1">
    <location>
        <begin position="522"/>
        <end position="559"/>
    </location>
</feature>
<organism evidence="2 3">
    <name type="scientific">Dinoponera quadriceps</name>
    <name type="common">South American ant</name>
    <dbReference type="NCBI Taxonomy" id="609295"/>
    <lineage>
        <taxon>Eukaryota</taxon>
        <taxon>Metazoa</taxon>
        <taxon>Ecdysozoa</taxon>
        <taxon>Arthropoda</taxon>
        <taxon>Hexapoda</taxon>
        <taxon>Insecta</taxon>
        <taxon>Pterygota</taxon>
        <taxon>Neoptera</taxon>
        <taxon>Endopterygota</taxon>
        <taxon>Hymenoptera</taxon>
        <taxon>Apocrita</taxon>
        <taxon>Aculeata</taxon>
        <taxon>Formicoidea</taxon>
        <taxon>Formicidae</taxon>
        <taxon>Ponerinae</taxon>
        <taxon>Ponerini</taxon>
        <taxon>Dinoponera</taxon>
    </lineage>
</organism>
<accession>A0A6P3X9Q3</accession>
<evidence type="ECO:0000313" key="3">
    <source>
        <dbReference type="RefSeq" id="XP_014474987.1"/>
    </source>
</evidence>
<feature type="compositionally biased region" description="Polar residues" evidence="1">
    <location>
        <begin position="756"/>
        <end position="774"/>
    </location>
</feature>
<feature type="compositionally biased region" description="Polar residues" evidence="1">
    <location>
        <begin position="675"/>
        <end position="693"/>
    </location>
</feature>
<feature type="region of interest" description="Disordered" evidence="1">
    <location>
        <begin position="207"/>
        <end position="300"/>
    </location>
</feature>
<feature type="region of interest" description="Disordered" evidence="1">
    <location>
        <begin position="405"/>
        <end position="434"/>
    </location>
</feature>
<dbReference type="Proteomes" id="UP000515204">
    <property type="component" value="Unplaced"/>
</dbReference>
<keyword evidence="2" id="KW-1185">Reference proteome</keyword>
<gene>
    <name evidence="3" type="primary">LOC106744588</name>
</gene>
<feature type="compositionally biased region" description="Low complexity" evidence="1">
    <location>
        <begin position="506"/>
        <end position="521"/>
    </location>
</feature>
<feature type="compositionally biased region" description="Low complexity" evidence="1">
    <location>
        <begin position="719"/>
        <end position="731"/>
    </location>
</feature>
<feature type="compositionally biased region" description="Low complexity" evidence="1">
    <location>
        <begin position="627"/>
        <end position="647"/>
    </location>
</feature>
<dbReference type="OrthoDB" id="336088at2759"/>
<feature type="compositionally biased region" description="Polar residues" evidence="1">
    <location>
        <begin position="239"/>
        <end position="254"/>
    </location>
</feature>
<dbReference type="AlphaFoldDB" id="A0A6P3X9Q3"/>
<dbReference type="RefSeq" id="XP_014474987.1">
    <property type="nucleotide sequence ID" value="XM_014619501.1"/>
</dbReference>
<dbReference type="GeneID" id="106744588"/>
<feature type="region of interest" description="Disordered" evidence="1">
    <location>
        <begin position="496"/>
        <end position="605"/>
    </location>
</feature>
<feature type="compositionally biased region" description="Low complexity" evidence="1">
    <location>
        <begin position="582"/>
        <end position="598"/>
    </location>
</feature>
<feature type="compositionally biased region" description="Low complexity" evidence="1">
    <location>
        <begin position="694"/>
        <end position="705"/>
    </location>
</feature>
<proteinExistence type="predicted"/>
<feature type="compositionally biased region" description="Polar residues" evidence="1">
    <location>
        <begin position="732"/>
        <end position="741"/>
    </location>
</feature>
<name>A0A6P3X9Q3_DINQU</name>
<feature type="compositionally biased region" description="Polar residues" evidence="1">
    <location>
        <begin position="264"/>
        <end position="293"/>
    </location>
</feature>
<sequence length="832" mass="90590">MEIPKAMQEEINSTQNKLGKAILEHQKCMGMLKEDPNNSDIRKQKEQIQLHILSLGKIQKQIVERLRKTVQNDAADNANGSKVSIKFPSLWGLNNNNHITNNNETKHETVANGFETKPSKEDYEEVVANGDVPSPLQHNNCTKRSPNLVVTVSGEDDIVEVPMDENSNKKQDEMEEENEEKVKEKLKKILLSYLELMTTQEALELQNKKAERKRRSTANPQFVYSMMEQPAKRQKRVSYLQSGNAPHTRQTTARMNGPSPPPSSKAQATKSTSLQARANTKSLIPVQKSSTRPNILRNADSKVFASKNKVDDKQTQSSVTSAKTVQIGGKTVHLPALPSSLTIERIDNDSVLSPVCLSCRNKTPGPLTVCEICSWSYHVTCHTMPAPPNTCPKCTMVMELKKNVQKEEEAEGGERMDGEKPLEGDKLEEKERERYELRERNSDLRLQVYELEKRSQLLGQSLQLQQRLRQELLGKQEKTQRSIKRLVDFIKLMQVRKSESSPPPSASISSPPRPSLSQSPPTTARTSSNPRTGSLAQPPITSNDKTSSQHVTPSFSASLSDRALPTSKPRNKCPTPTSCQTPSLKSTNHTSSSKKSPSQVEGPISLLAIKPTTKAILQLSTINCRPRPAAALPSRPASSSPTPCSSAVTTVRGRPPAQSQHSTALSARKGFSPSARATISWSERPTTAGSPGPSSRAINSASVSSQPADPLQKLYSHPTATASSRVASTSTLKSQGPPSADQQRRARASIAVLGSTGRQEPSSTHCSQAITGPISSPIVRASHEVSAQTSETAHSCGNSSAVWSSWSSRASQAAQQQQSSSSGAPSRGSSST</sequence>
<feature type="compositionally biased region" description="Polar residues" evidence="1">
    <location>
        <begin position="785"/>
        <end position="798"/>
    </location>
</feature>
<dbReference type="InterPro" id="IPR011011">
    <property type="entry name" value="Znf_FYVE_PHD"/>
</dbReference>
<dbReference type="SUPFAM" id="SSF57903">
    <property type="entry name" value="FYVE/PHD zinc finger"/>
    <property type="match status" value="1"/>
</dbReference>
<protein>
    <submittedName>
        <fullName evidence="3">Serine/arginine repetitive matrix protein 1-like isoform X2</fullName>
    </submittedName>
</protein>
<feature type="region of interest" description="Disordered" evidence="1">
    <location>
        <begin position="627"/>
        <end position="832"/>
    </location>
</feature>
<evidence type="ECO:0000256" key="1">
    <source>
        <dbReference type="SAM" id="MobiDB-lite"/>
    </source>
</evidence>
<feature type="compositionally biased region" description="Low complexity" evidence="1">
    <location>
        <begin position="799"/>
        <end position="832"/>
    </location>
</feature>